<keyword evidence="12" id="KW-0833">Ubl conjugation pathway</keyword>
<accession>A0AA88Y5I3</accession>
<evidence type="ECO:0000256" key="10">
    <source>
        <dbReference type="ARBA" id="ARBA00022737"/>
    </source>
</evidence>
<evidence type="ECO:0000256" key="14">
    <source>
        <dbReference type="ARBA" id="ARBA00022843"/>
    </source>
</evidence>
<keyword evidence="9" id="KW-0479">Metal-binding</keyword>
<dbReference type="FunFam" id="1.20.120.1750:FF:000009">
    <property type="entry name" value="E3 ubiquitin-protein ligase parkin"/>
    <property type="match status" value="1"/>
</dbReference>
<feature type="non-terminal residue" evidence="20">
    <location>
        <position position="1"/>
    </location>
</feature>
<evidence type="ECO:0000256" key="2">
    <source>
        <dbReference type="ARBA" id="ARBA00004173"/>
    </source>
</evidence>
<evidence type="ECO:0000313" key="20">
    <source>
        <dbReference type="EMBL" id="KAK3098498.1"/>
    </source>
</evidence>
<comment type="catalytic activity">
    <reaction evidence="1">
        <text>[E2 ubiquitin-conjugating enzyme]-S-ubiquitinyl-L-cysteine + [acceptor protein]-L-lysine = [E2 ubiquitin-conjugating enzyme]-L-cysteine + [acceptor protein]-N(6)-ubiquitinyl-L-lysine.</text>
        <dbReference type="EC" id="2.3.2.31"/>
    </reaction>
</comment>
<protein>
    <recommendedName>
        <fullName evidence="18">E3 ubiquitin-protein ligase parkin</fullName>
        <ecNumber evidence="5">2.3.2.31</ecNumber>
    </recommendedName>
</protein>
<dbReference type="CDD" id="cd20357">
    <property type="entry name" value="Rcat_RBR_parkin"/>
    <property type="match status" value="1"/>
</dbReference>
<dbReference type="Pfam" id="PF22191">
    <property type="entry name" value="IBR_1"/>
    <property type="match status" value="1"/>
</dbReference>
<organism evidence="20 21">
    <name type="scientific">Pinctada imbricata</name>
    <name type="common">Atlantic pearl-oyster</name>
    <name type="synonym">Pinctada martensii</name>
    <dbReference type="NCBI Taxonomy" id="66713"/>
    <lineage>
        <taxon>Eukaryota</taxon>
        <taxon>Metazoa</taxon>
        <taxon>Spiralia</taxon>
        <taxon>Lophotrochozoa</taxon>
        <taxon>Mollusca</taxon>
        <taxon>Bivalvia</taxon>
        <taxon>Autobranchia</taxon>
        <taxon>Pteriomorphia</taxon>
        <taxon>Pterioida</taxon>
        <taxon>Pterioidea</taxon>
        <taxon>Pteriidae</taxon>
        <taxon>Pinctada</taxon>
    </lineage>
</organism>
<keyword evidence="8" id="KW-0808">Transferase</keyword>
<evidence type="ECO:0000259" key="19">
    <source>
        <dbReference type="PROSITE" id="PS51873"/>
    </source>
</evidence>
<dbReference type="Gene3D" id="1.20.120.1750">
    <property type="match status" value="1"/>
</dbReference>
<dbReference type="InterPro" id="IPR054694">
    <property type="entry name" value="Parkin-like_IBR"/>
</dbReference>
<evidence type="ECO:0000256" key="6">
    <source>
        <dbReference type="ARBA" id="ARBA00022490"/>
    </source>
</evidence>
<dbReference type="InterPro" id="IPR031127">
    <property type="entry name" value="E3_UB_ligase_RBR"/>
</dbReference>
<dbReference type="InterPro" id="IPR047534">
    <property type="entry name" value="BRcat_RBR_parkin"/>
</dbReference>
<dbReference type="PANTHER" id="PTHR11685">
    <property type="entry name" value="RBR FAMILY RING FINGER AND IBR DOMAIN-CONTAINING"/>
    <property type="match status" value="1"/>
</dbReference>
<evidence type="ECO:0000256" key="7">
    <source>
        <dbReference type="ARBA" id="ARBA00022553"/>
    </source>
</evidence>
<dbReference type="InterPro" id="IPR003977">
    <property type="entry name" value="Parkin"/>
</dbReference>
<dbReference type="GO" id="GO:0005829">
    <property type="term" value="C:cytosol"/>
    <property type="evidence" value="ECO:0007669"/>
    <property type="project" value="UniProtKB-SubCell"/>
</dbReference>
<dbReference type="InterPro" id="IPR047536">
    <property type="entry name" value="Rcat_RBR_parkin"/>
</dbReference>
<evidence type="ECO:0000256" key="12">
    <source>
        <dbReference type="ARBA" id="ARBA00022786"/>
    </source>
</evidence>
<evidence type="ECO:0000256" key="15">
    <source>
        <dbReference type="ARBA" id="ARBA00023006"/>
    </source>
</evidence>
<dbReference type="GO" id="GO:0008270">
    <property type="term" value="F:zinc ion binding"/>
    <property type="evidence" value="ECO:0007669"/>
    <property type="project" value="UniProtKB-KW"/>
</dbReference>
<dbReference type="GO" id="GO:0005739">
    <property type="term" value="C:mitochondrion"/>
    <property type="evidence" value="ECO:0007669"/>
    <property type="project" value="UniProtKB-SubCell"/>
</dbReference>
<keyword evidence="15" id="KW-0072">Autophagy</keyword>
<comment type="pathway">
    <text evidence="4">Protein modification; protein ubiquitination.</text>
</comment>
<evidence type="ECO:0000256" key="11">
    <source>
        <dbReference type="ARBA" id="ARBA00022771"/>
    </source>
</evidence>
<dbReference type="GO" id="GO:0061630">
    <property type="term" value="F:ubiquitin protein ligase activity"/>
    <property type="evidence" value="ECO:0007669"/>
    <property type="project" value="UniProtKB-EC"/>
</dbReference>
<evidence type="ECO:0000256" key="13">
    <source>
        <dbReference type="ARBA" id="ARBA00022833"/>
    </source>
</evidence>
<dbReference type="InterPro" id="IPR044066">
    <property type="entry name" value="TRIAD_supradom"/>
</dbReference>
<sequence>YGYFVYCKKCQSLQPGKLRVICSHCKQGNIVLDTLDREPQGFEDVLHNQDISGECKSDECHARQIAQFYFKCAQHQSELSLHDELDQSEAVLQHVRPNRKQVECITCSEITHHVMCMDCFQSYCIVQLNERRFVEDPHIGYSLPCPAGCPDSLIKDAHHFYLLGKEQYERYKNFGAEEYVLQNGGILCPAIGCGIGFLLEGNSRKITCPVCRGEFCRECRQDYHVDENCTQHILEEASQDVNAMYERELRARWDTASLDTIGKISKPCPNCRTKTERAGGCMHMKCSRCGEDWCWLCETKWNRECQGNHWFG</sequence>
<dbReference type="SUPFAM" id="SSF57850">
    <property type="entry name" value="RING/U-box"/>
    <property type="match status" value="2"/>
</dbReference>
<keyword evidence="7" id="KW-0597">Phosphoprotein</keyword>
<name>A0AA88Y5I3_PINIB</name>
<dbReference type="Pfam" id="PF17978">
    <property type="entry name" value="zf-RING_14"/>
    <property type="match status" value="1"/>
</dbReference>
<keyword evidence="14" id="KW-0832">Ubl conjugation</keyword>
<dbReference type="GO" id="GO:0006914">
    <property type="term" value="P:autophagy"/>
    <property type="evidence" value="ECO:0007669"/>
    <property type="project" value="UniProtKB-KW"/>
</dbReference>
<reference evidence="20" key="1">
    <citation type="submission" date="2019-08" db="EMBL/GenBank/DDBJ databases">
        <title>The improved chromosome-level genome for the pearl oyster Pinctada fucata martensii using PacBio sequencing and Hi-C.</title>
        <authorList>
            <person name="Zheng Z."/>
        </authorList>
    </citation>
    <scope>NUCLEOTIDE SEQUENCE</scope>
    <source>
        <strain evidence="20">ZZ-2019</strain>
        <tissue evidence="20">Adductor muscle</tissue>
    </source>
</reference>
<dbReference type="Gene3D" id="2.20.25.20">
    <property type="match status" value="1"/>
</dbReference>
<evidence type="ECO:0000256" key="9">
    <source>
        <dbReference type="ARBA" id="ARBA00022723"/>
    </source>
</evidence>
<evidence type="ECO:0000256" key="8">
    <source>
        <dbReference type="ARBA" id="ARBA00022679"/>
    </source>
</evidence>
<keyword evidence="16" id="KW-0496">Mitochondrion</keyword>
<evidence type="ECO:0000256" key="18">
    <source>
        <dbReference type="ARBA" id="ARBA00029536"/>
    </source>
</evidence>
<evidence type="ECO:0000256" key="17">
    <source>
        <dbReference type="ARBA" id="ARBA00029442"/>
    </source>
</evidence>
<comment type="subcellular location">
    <subcellularLocation>
        <location evidence="3">Cytoplasm</location>
        <location evidence="3">Cytosol</location>
    </subcellularLocation>
    <subcellularLocation>
        <location evidence="2">Mitochondrion</location>
    </subcellularLocation>
</comment>
<evidence type="ECO:0000256" key="4">
    <source>
        <dbReference type="ARBA" id="ARBA00004906"/>
    </source>
</evidence>
<dbReference type="Gene3D" id="3.30.40.10">
    <property type="entry name" value="Zinc/RING finger domain, C3HC4 (zinc finger)"/>
    <property type="match status" value="1"/>
</dbReference>
<dbReference type="PRINTS" id="PR01475">
    <property type="entry name" value="PARKIN"/>
</dbReference>
<evidence type="ECO:0000256" key="5">
    <source>
        <dbReference type="ARBA" id="ARBA00012251"/>
    </source>
</evidence>
<evidence type="ECO:0000256" key="16">
    <source>
        <dbReference type="ARBA" id="ARBA00023128"/>
    </source>
</evidence>
<dbReference type="SMART" id="SM00647">
    <property type="entry name" value="IBR"/>
    <property type="match status" value="2"/>
</dbReference>
<dbReference type="EC" id="2.3.2.31" evidence="5"/>
<dbReference type="Proteomes" id="UP001186944">
    <property type="component" value="Unassembled WGS sequence"/>
</dbReference>
<dbReference type="PROSITE" id="PS51873">
    <property type="entry name" value="TRIAD"/>
    <property type="match status" value="1"/>
</dbReference>
<dbReference type="CDD" id="cd20340">
    <property type="entry name" value="BRcat_RBR_parkin"/>
    <property type="match status" value="1"/>
</dbReference>
<keyword evidence="10" id="KW-0677">Repeat</keyword>
<proteinExistence type="inferred from homology"/>
<dbReference type="CDD" id="cd21382">
    <property type="entry name" value="RING0_parkin"/>
    <property type="match status" value="1"/>
</dbReference>
<gene>
    <name evidence="20" type="ORF">FSP39_020070</name>
</gene>
<keyword evidence="11" id="KW-0863">Zinc-finger</keyword>
<comment type="caution">
    <text evidence="20">The sequence shown here is derived from an EMBL/GenBank/DDBJ whole genome shotgun (WGS) entry which is preliminary data.</text>
</comment>
<dbReference type="InterPro" id="IPR041170">
    <property type="entry name" value="Znf-RING_14"/>
</dbReference>
<feature type="domain" description="RING-type" evidence="19">
    <location>
        <begin position="84"/>
        <end position="312"/>
    </location>
</feature>
<dbReference type="Pfam" id="PF22605">
    <property type="entry name" value="IBR_2"/>
    <property type="match status" value="1"/>
</dbReference>
<keyword evidence="21" id="KW-1185">Reference proteome</keyword>
<dbReference type="InterPro" id="IPR013083">
    <property type="entry name" value="Znf_RING/FYVE/PHD"/>
</dbReference>
<keyword evidence="6" id="KW-0963">Cytoplasm</keyword>
<dbReference type="InterPro" id="IPR041565">
    <property type="entry name" value="Parkin_Znf-RING"/>
</dbReference>
<keyword evidence="13" id="KW-0862">Zinc</keyword>
<comment type="similarity">
    <text evidence="17">Belongs to the RBR family. Parkin subfamily.</text>
</comment>
<evidence type="ECO:0000256" key="3">
    <source>
        <dbReference type="ARBA" id="ARBA00004514"/>
    </source>
</evidence>
<evidence type="ECO:0000256" key="1">
    <source>
        <dbReference type="ARBA" id="ARBA00001798"/>
    </source>
</evidence>
<dbReference type="GO" id="GO:0016567">
    <property type="term" value="P:protein ubiquitination"/>
    <property type="evidence" value="ECO:0007669"/>
    <property type="project" value="InterPro"/>
</dbReference>
<dbReference type="InterPro" id="IPR002867">
    <property type="entry name" value="IBR_dom"/>
</dbReference>
<evidence type="ECO:0000313" key="21">
    <source>
        <dbReference type="Proteomes" id="UP001186944"/>
    </source>
</evidence>
<dbReference type="EMBL" id="VSWD01000007">
    <property type="protein sequence ID" value="KAK3098498.1"/>
    <property type="molecule type" value="Genomic_DNA"/>
</dbReference>
<dbReference type="AlphaFoldDB" id="A0AA88Y5I3"/>
<dbReference type="Pfam" id="PF17976">
    <property type="entry name" value="zf-RING_12"/>
    <property type="match status" value="1"/>
</dbReference>